<accession>A0A518AP01</accession>
<keyword evidence="2" id="KW-1185">Reference proteome</keyword>
<dbReference type="AlphaFoldDB" id="A0A518AP01"/>
<dbReference type="KEGG" id="amuc:Pan181_26620"/>
<protein>
    <recommendedName>
        <fullName evidence="3">Glycosyl hydrolase-like 10 domain-containing protein</fullName>
    </recommendedName>
</protein>
<evidence type="ECO:0008006" key="3">
    <source>
        <dbReference type="Google" id="ProtNLM"/>
    </source>
</evidence>
<proteinExistence type="predicted"/>
<sequence>MTNNLSTKQWSPGRWPWLVLAILGYALVVVAPARAEDSTLRLRIAWGGSKPIQWAARMSVNGGTLTDMSLLGREADTPGSLWIDAGTVLVAQPRARTFDGCDITVHSAMTGAIRLEFRAAGDSESTTVEIPLSELMTTAHRSALPAADDQSAATLLVHRVSDDALRIDLDRDDLIFTPGENLEFDMTPVVPGLEAGSAIDLAVAVFSGRGGHQEWSINSRKTLPTQGELRLPISIPLPEKEGVYTVRLTISTPPGNRAKFWESSTAEKLAERTFQVVVLEPNAPIHYRDAEWKTTLEIDPANPKWYDRLPDWTRLDRLAKWTVAPMGSETSGTATMHDRQLVELSASRATHPTWQAYPLPAAEIGLPHVVEVDLPGDFAQELAIRIYEPDADGKLVPLGPATAIVVDASTLPGTETFVSHRCLFYPRTKSPVAVVQNLSNENKARFGRIRLRSVHGSRDGDLAIAYNERPIAAYFDWNELLEHTSARTPAADGRPAVDDWQTFYLLAERLAASLELSGYNMAVVNVWRDGGAAFDAGDYPTTPVMNFSRLNTGATDLPPIDPLDLMLRICSRRGLRMVPSIRFNSSLVDVNRMMRTPQKQKWTIENYPVWTDLAGRPRTTITQHQRGSTPHYYTAHPKVAEEVQGIVDRLIVSCSGHAAFAGVSLELSADSYLAFPPSEYGVTPTRLANVAARMKVNSEVLNNWIQNPHQMLDDASARRVWHRERALATTSLLGSIATNLYSNNPEASLWLLTAEMFDTNEFSLRPQFAPRPLDELYLERGVDLAQLESAIGAEVVLPQFDVTGSPLADAARPMELSQRTANSAGDALAMWQLGRKIPAIENSAFAAASAAGRLAPVANPKQVGAGLTSNTYRGSTGPLMVGGTAGPANLADDQQRLLLRLLANIPRGAEPVGKSIIEQPVSVQAYRLGEELIMTVANDSPWSVQAKITLNVSARTTAAQIKSGEKAMPVVSYAEGLSAWPVKLSPYEVQVHRFAKNEVAATGVVVQLDPSVAKQLAKQCELLERRDLNPSQRPLYAEVLNPSFEKVDEQSQALNWLSAPTVMGGLDGERAAQLKSDGPSTNISTPPFKTPATGQAALTAHLKVVDLSEDAELRLFVEQVDSRAPPSCIRLSAARLFEDQKSQSWNAYQFGVEDLPFDSSAKLRIRFELIGKGEVLIDKVEVHDLVYPLRIYPESDQQVLALVQHVRRTRQALDAHQYRDCLNLLNSYWSQFVIEYLPETKLVPAETVAPAAPTKPVSESTSTPKLSDRVRDWFRF</sequence>
<gene>
    <name evidence="1" type="ORF">Pan181_26620</name>
</gene>
<name>A0A518AP01_9BACT</name>
<organism evidence="1 2">
    <name type="scientific">Aeoliella mucimassa</name>
    <dbReference type="NCBI Taxonomy" id="2527972"/>
    <lineage>
        <taxon>Bacteria</taxon>
        <taxon>Pseudomonadati</taxon>
        <taxon>Planctomycetota</taxon>
        <taxon>Planctomycetia</taxon>
        <taxon>Pirellulales</taxon>
        <taxon>Lacipirellulaceae</taxon>
        <taxon>Aeoliella</taxon>
    </lineage>
</organism>
<dbReference type="Proteomes" id="UP000315750">
    <property type="component" value="Chromosome"/>
</dbReference>
<evidence type="ECO:0000313" key="1">
    <source>
        <dbReference type="EMBL" id="QDU56453.1"/>
    </source>
</evidence>
<dbReference type="EMBL" id="CP036278">
    <property type="protein sequence ID" value="QDU56453.1"/>
    <property type="molecule type" value="Genomic_DNA"/>
</dbReference>
<evidence type="ECO:0000313" key="2">
    <source>
        <dbReference type="Proteomes" id="UP000315750"/>
    </source>
</evidence>
<reference evidence="1 2" key="1">
    <citation type="submission" date="2019-02" db="EMBL/GenBank/DDBJ databases">
        <title>Deep-cultivation of Planctomycetes and their phenomic and genomic characterization uncovers novel biology.</title>
        <authorList>
            <person name="Wiegand S."/>
            <person name="Jogler M."/>
            <person name="Boedeker C."/>
            <person name="Pinto D."/>
            <person name="Vollmers J."/>
            <person name="Rivas-Marin E."/>
            <person name="Kohn T."/>
            <person name="Peeters S.H."/>
            <person name="Heuer A."/>
            <person name="Rast P."/>
            <person name="Oberbeckmann S."/>
            <person name="Bunk B."/>
            <person name="Jeske O."/>
            <person name="Meyerdierks A."/>
            <person name="Storesund J.E."/>
            <person name="Kallscheuer N."/>
            <person name="Luecker S."/>
            <person name="Lage O.M."/>
            <person name="Pohl T."/>
            <person name="Merkel B.J."/>
            <person name="Hornburger P."/>
            <person name="Mueller R.-W."/>
            <person name="Bruemmer F."/>
            <person name="Labrenz M."/>
            <person name="Spormann A.M."/>
            <person name="Op den Camp H."/>
            <person name="Overmann J."/>
            <person name="Amann R."/>
            <person name="Jetten M.S.M."/>
            <person name="Mascher T."/>
            <person name="Medema M.H."/>
            <person name="Devos D.P."/>
            <person name="Kaster A.-K."/>
            <person name="Ovreas L."/>
            <person name="Rohde M."/>
            <person name="Galperin M.Y."/>
            <person name="Jogler C."/>
        </authorList>
    </citation>
    <scope>NUCLEOTIDE SEQUENCE [LARGE SCALE GENOMIC DNA]</scope>
    <source>
        <strain evidence="1 2">Pan181</strain>
    </source>
</reference>